<dbReference type="PANTHER" id="PTHR10361">
    <property type="entry name" value="SODIUM-BILE ACID COTRANSPORTER"/>
    <property type="match status" value="1"/>
</dbReference>
<feature type="transmembrane region" description="Helical" evidence="5">
    <location>
        <begin position="6"/>
        <end position="28"/>
    </location>
</feature>
<evidence type="ECO:0000256" key="3">
    <source>
        <dbReference type="ARBA" id="ARBA00022989"/>
    </source>
</evidence>
<feature type="transmembrane region" description="Helical" evidence="5">
    <location>
        <begin position="230"/>
        <end position="252"/>
    </location>
</feature>
<accession>K4KMW5</accession>
<feature type="transmembrane region" description="Helical" evidence="5">
    <location>
        <begin position="258"/>
        <end position="280"/>
    </location>
</feature>
<feature type="transmembrane region" description="Helical" evidence="5">
    <location>
        <begin position="40"/>
        <end position="62"/>
    </location>
</feature>
<dbReference type="Gene3D" id="1.20.1530.20">
    <property type="match status" value="1"/>
</dbReference>
<keyword evidence="4 5" id="KW-0472">Membrane</keyword>
<feature type="transmembrane region" description="Helical" evidence="5">
    <location>
        <begin position="68"/>
        <end position="88"/>
    </location>
</feature>
<feature type="transmembrane region" description="Helical" evidence="5">
    <location>
        <begin position="139"/>
        <end position="158"/>
    </location>
</feature>
<keyword evidence="3 5" id="KW-1133">Transmembrane helix</keyword>
<dbReference type="InterPro" id="IPR004710">
    <property type="entry name" value="Bilac:Na_transpt"/>
</dbReference>
<feature type="transmembrane region" description="Helical" evidence="5">
    <location>
        <begin position="201"/>
        <end position="218"/>
    </location>
</feature>
<reference evidence="6 7" key="1">
    <citation type="journal article" date="2013" name="Genome Announc.">
        <title>Complete genome sequence of Simiduia agarivorans SA1(T), a marine bacterium able to degrade a variety of polysaccharides.</title>
        <authorList>
            <person name="Lin S.Y."/>
            <person name="Shieh W.Y."/>
            <person name="Chen J.S."/>
            <person name="Tang S.L."/>
        </authorList>
    </citation>
    <scope>NUCLEOTIDE SEQUENCE [LARGE SCALE GENOMIC DNA]</scope>
    <source>
        <strain evidence="7">DSM 21679 / JCM 13881 / BCRC 17597 / SA1</strain>
    </source>
</reference>
<dbReference type="AlphaFoldDB" id="K4KMW5"/>
<dbReference type="RefSeq" id="WP_015047729.1">
    <property type="nucleotide sequence ID" value="NC_018868.3"/>
</dbReference>
<dbReference type="GO" id="GO:0016020">
    <property type="term" value="C:membrane"/>
    <property type="evidence" value="ECO:0007669"/>
    <property type="project" value="UniProtKB-SubCell"/>
</dbReference>
<protein>
    <submittedName>
        <fullName evidence="6">P3 protein</fullName>
    </submittedName>
</protein>
<dbReference type="Proteomes" id="UP000000466">
    <property type="component" value="Chromosome"/>
</dbReference>
<dbReference type="KEGG" id="saga:M5M_11970"/>
<dbReference type="EMBL" id="CP003746">
    <property type="protein sequence ID" value="AFU99565.1"/>
    <property type="molecule type" value="Genomic_DNA"/>
</dbReference>
<sequence>MATSSIAQWLPWALALVMFGMGASLTPADFFRVVRLKRNFIAILLAQLIGLPLCGLLLALGWAQEASLAAGLVLLSACPGGTTSNLFSHLARANVALSISLTAVAGLITVVSIPLWVNLVLWLLGEGARDLQLPFVDTLQTLVLFTLLPVLLGMQWRYFFPRTAVASERWFSRLALAFMVLMTLGLMLSQGRWLWSHLPDIGLPVVMLNSLALLLGWLTARLLHMQNADAATAMIEVGIQNSAMAIVIASSLMQSDQAALPAAFYSLTMYLFGFGVVAWCRKAQRFELTNVKE</sequence>
<evidence type="ECO:0000256" key="5">
    <source>
        <dbReference type="SAM" id="Phobius"/>
    </source>
</evidence>
<feature type="transmembrane region" description="Helical" evidence="5">
    <location>
        <begin position="170"/>
        <end position="189"/>
    </location>
</feature>
<evidence type="ECO:0000256" key="4">
    <source>
        <dbReference type="ARBA" id="ARBA00023136"/>
    </source>
</evidence>
<evidence type="ECO:0000313" key="6">
    <source>
        <dbReference type="EMBL" id="AFU99565.1"/>
    </source>
</evidence>
<dbReference type="InterPro" id="IPR038770">
    <property type="entry name" value="Na+/solute_symporter_sf"/>
</dbReference>
<evidence type="ECO:0000256" key="1">
    <source>
        <dbReference type="ARBA" id="ARBA00004141"/>
    </source>
</evidence>
<dbReference type="STRING" id="1117647.M5M_11970"/>
<comment type="subcellular location">
    <subcellularLocation>
        <location evidence="1">Membrane</location>
        <topology evidence="1">Multi-pass membrane protein</topology>
    </subcellularLocation>
</comment>
<dbReference type="Pfam" id="PF01758">
    <property type="entry name" value="SBF"/>
    <property type="match status" value="1"/>
</dbReference>
<organism evidence="6 7">
    <name type="scientific">Simiduia agarivorans (strain DSM 21679 / JCM 13881 / BCRC 17597 / SA1)</name>
    <dbReference type="NCBI Taxonomy" id="1117647"/>
    <lineage>
        <taxon>Bacteria</taxon>
        <taxon>Pseudomonadati</taxon>
        <taxon>Pseudomonadota</taxon>
        <taxon>Gammaproteobacteria</taxon>
        <taxon>Cellvibrionales</taxon>
        <taxon>Cellvibrionaceae</taxon>
        <taxon>Simiduia</taxon>
    </lineage>
</organism>
<evidence type="ECO:0000256" key="2">
    <source>
        <dbReference type="ARBA" id="ARBA00022692"/>
    </source>
</evidence>
<dbReference type="InterPro" id="IPR002657">
    <property type="entry name" value="BilAc:Na_symport/Acr3"/>
</dbReference>
<name>K4KMW5_SIMAS</name>
<keyword evidence="7" id="KW-1185">Reference proteome</keyword>
<evidence type="ECO:0000313" key="7">
    <source>
        <dbReference type="Proteomes" id="UP000000466"/>
    </source>
</evidence>
<gene>
    <name evidence="6" type="ordered locus">M5M_11970</name>
</gene>
<dbReference type="OrthoDB" id="9806785at2"/>
<feature type="transmembrane region" description="Helical" evidence="5">
    <location>
        <begin position="95"/>
        <end position="119"/>
    </location>
</feature>
<dbReference type="HOGENOM" id="CLU_034788_0_1_6"/>
<dbReference type="eggNOG" id="COG0385">
    <property type="taxonomic scope" value="Bacteria"/>
</dbReference>
<keyword evidence="2 5" id="KW-0812">Transmembrane</keyword>
<dbReference type="PANTHER" id="PTHR10361:SF24">
    <property type="entry name" value="P3 PROTEIN"/>
    <property type="match status" value="1"/>
</dbReference>
<proteinExistence type="predicted"/>